<evidence type="ECO:0000256" key="4">
    <source>
        <dbReference type="ARBA" id="ARBA00047684"/>
    </source>
</evidence>
<keyword evidence="6" id="KW-1185">Reference proteome</keyword>
<comment type="catalytic activity">
    <reaction evidence="4">
        <text>(S)-ureidoglycolate = urea + glyoxylate</text>
        <dbReference type="Rhea" id="RHEA:11304"/>
        <dbReference type="ChEBI" id="CHEBI:16199"/>
        <dbReference type="ChEBI" id="CHEBI:36655"/>
        <dbReference type="ChEBI" id="CHEBI:57296"/>
        <dbReference type="EC" id="4.3.2.3"/>
    </reaction>
</comment>
<keyword evidence="2" id="KW-0659">Purine metabolism</keyword>
<proteinExistence type="predicted"/>
<reference evidence="5 6" key="1">
    <citation type="submission" date="2018-05" db="EMBL/GenBank/DDBJ databases">
        <authorList>
            <person name="Zhang Y.-J."/>
        </authorList>
    </citation>
    <scope>NUCLEOTIDE SEQUENCE [LARGE SCALE GENOMIC DNA]</scope>
    <source>
        <strain evidence="5 6">CY04</strain>
    </source>
</reference>
<keyword evidence="5" id="KW-0378">Hydrolase</keyword>
<dbReference type="GO" id="GO:0016787">
    <property type="term" value="F:hydrolase activity"/>
    <property type="evidence" value="ECO:0007669"/>
    <property type="project" value="UniProtKB-KW"/>
</dbReference>
<dbReference type="InterPro" id="IPR011051">
    <property type="entry name" value="RmlC_Cupin_sf"/>
</dbReference>
<dbReference type="EMBL" id="QHLQ01000008">
    <property type="protein sequence ID" value="NIZ61263.1"/>
    <property type="molecule type" value="Genomic_DNA"/>
</dbReference>
<dbReference type="InterPro" id="IPR024060">
    <property type="entry name" value="Ureidoglycolate_lyase_dom_sf"/>
</dbReference>
<dbReference type="SUPFAM" id="SSF51182">
    <property type="entry name" value="RmlC-like cupins"/>
    <property type="match status" value="1"/>
</dbReference>
<evidence type="ECO:0000256" key="3">
    <source>
        <dbReference type="ARBA" id="ARBA00023239"/>
    </source>
</evidence>
<gene>
    <name evidence="5" type="ORF">DL239_09790</name>
</gene>
<evidence type="ECO:0000313" key="6">
    <source>
        <dbReference type="Proteomes" id="UP001429564"/>
    </source>
</evidence>
<dbReference type="Pfam" id="PF04115">
    <property type="entry name" value="Ureidogly_lyase"/>
    <property type="match status" value="1"/>
</dbReference>
<name>A0ABX0W7L7_9RHOB</name>
<evidence type="ECO:0000256" key="2">
    <source>
        <dbReference type="ARBA" id="ARBA00022631"/>
    </source>
</evidence>
<comment type="caution">
    <text evidence="5">The sequence shown here is derived from an EMBL/GenBank/DDBJ whole genome shotgun (WGS) entry which is preliminary data.</text>
</comment>
<protein>
    <submittedName>
        <fullName evidence="5">Ureidoglycolate hydrolase</fullName>
    </submittedName>
</protein>
<evidence type="ECO:0000313" key="5">
    <source>
        <dbReference type="EMBL" id="NIZ61263.1"/>
    </source>
</evidence>
<dbReference type="InterPro" id="IPR007247">
    <property type="entry name" value="Ureidogly_lyase"/>
</dbReference>
<comment type="subunit">
    <text evidence="1">Homodimer.</text>
</comment>
<sequence length="224" mass="25196">MSDDERFDYMNPDVAAGLPHFEVPLVRATPESFAGYGTIVSDHTTHQVPITKWPHNGWRPVDPGTGDEGGYLQGDFDFWWEGEVLLGQNLAVQDKYILGWSVNPEDARWDAEEPDRSKLLIWHANHHPDGGQLFYPMDNQPFIAALAKTDDDMKPEDWVAFYCDGSFGICIDAGIWHEAIVPLVPKARFFDKQGAVHARVSADFPKEFGVLLSVPLDLKKMQEG</sequence>
<dbReference type="RefSeq" id="WP_167683833.1">
    <property type="nucleotide sequence ID" value="NZ_QHLQ01000008.1"/>
</dbReference>
<dbReference type="Proteomes" id="UP001429564">
    <property type="component" value="Unassembled WGS sequence"/>
</dbReference>
<organism evidence="5 6">
    <name type="scientific">Parasedimentitalea denitrificans</name>
    <dbReference type="NCBI Taxonomy" id="2211118"/>
    <lineage>
        <taxon>Bacteria</taxon>
        <taxon>Pseudomonadati</taxon>
        <taxon>Pseudomonadota</taxon>
        <taxon>Alphaproteobacteria</taxon>
        <taxon>Rhodobacterales</taxon>
        <taxon>Paracoccaceae</taxon>
        <taxon>Parasedimentitalea</taxon>
    </lineage>
</organism>
<dbReference type="Gene3D" id="2.60.120.480">
    <property type="entry name" value="Ureidoglycolate hydrolase"/>
    <property type="match status" value="1"/>
</dbReference>
<keyword evidence="3" id="KW-0456">Lyase</keyword>
<evidence type="ECO:0000256" key="1">
    <source>
        <dbReference type="ARBA" id="ARBA00011738"/>
    </source>
</evidence>
<accession>A0ABX0W7L7</accession>